<dbReference type="EMBL" id="UZAE01014511">
    <property type="protein sequence ID" value="VDO13653.1"/>
    <property type="molecule type" value="Genomic_DNA"/>
</dbReference>
<feature type="compositionally biased region" description="Polar residues" evidence="1">
    <location>
        <begin position="157"/>
        <end position="174"/>
    </location>
</feature>
<evidence type="ECO:0000313" key="3">
    <source>
        <dbReference type="Proteomes" id="UP000278807"/>
    </source>
</evidence>
<evidence type="ECO:0000313" key="4">
    <source>
        <dbReference type="WBParaSite" id="HNAJ_0001265701-mRNA-1"/>
    </source>
</evidence>
<reference evidence="2 3" key="2">
    <citation type="submission" date="2018-11" db="EMBL/GenBank/DDBJ databases">
        <authorList>
            <consortium name="Pathogen Informatics"/>
        </authorList>
    </citation>
    <scope>NUCLEOTIDE SEQUENCE [LARGE SCALE GENOMIC DNA]</scope>
</reference>
<reference evidence="4" key="1">
    <citation type="submission" date="2017-02" db="UniProtKB">
        <authorList>
            <consortium name="WormBaseParasite"/>
        </authorList>
    </citation>
    <scope>IDENTIFICATION</scope>
</reference>
<dbReference type="WBParaSite" id="HNAJ_0001265701-mRNA-1">
    <property type="protein sequence ID" value="HNAJ_0001265701-mRNA-1"/>
    <property type="gene ID" value="HNAJ_0001265701"/>
</dbReference>
<evidence type="ECO:0000313" key="2">
    <source>
        <dbReference type="EMBL" id="VDO13653.1"/>
    </source>
</evidence>
<keyword evidence="3" id="KW-1185">Reference proteome</keyword>
<feature type="compositionally biased region" description="Basic and acidic residues" evidence="1">
    <location>
        <begin position="197"/>
        <end position="208"/>
    </location>
</feature>
<evidence type="ECO:0000256" key="1">
    <source>
        <dbReference type="SAM" id="MobiDB-lite"/>
    </source>
</evidence>
<dbReference type="OrthoDB" id="2021145at2759"/>
<organism evidence="4">
    <name type="scientific">Rodentolepis nana</name>
    <name type="common">Dwarf tapeworm</name>
    <name type="synonym">Hymenolepis nana</name>
    <dbReference type="NCBI Taxonomy" id="102285"/>
    <lineage>
        <taxon>Eukaryota</taxon>
        <taxon>Metazoa</taxon>
        <taxon>Spiralia</taxon>
        <taxon>Lophotrochozoa</taxon>
        <taxon>Platyhelminthes</taxon>
        <taxon>Cestoda</taxon>
        <taxon>Eucestoda</taxon>
        <taxon>Cyclophyllidea</taxon>
        <taxon>Hymenolepididae</taxon>
        <taxon>Rodentolepis</taxon>
    </lineage>
</organism>
<dbReference type="AlphaFoldDB" id="A0A0R3TXR2"/>
<feature type="compositionally biased region" description="Low complexity" evidence="1">
    <location>
        <begin position="76"/>
        <end position="85"/>
    </location>
</feature>
<dbReference type="STRING" id="102285.A0A0R3TXR2"/>
<feature type="compositionally biased region" description="Gly residues" evidence="1">
    <location>
        <begin position="86"/>
        <end position="104"/>
    </location>
</feature>
<sequence length="390" mass="42929">MEYFLKMANNFHPSLTNKILPSIRAGLTQSLRLGVIRSLTPTVENLLRFRQDIFREFSNIFGSLIDPNLPLPPTAKGLPDPLLKKGGVGGGGGGDNGGKGGVGSIDGNKLPYHQSRAPTLAKSPHLYSDPFKLNRESPSTCPAGSAAIPSDPRLRRGSQSSFLPPTGNRSTTTVKPRPPSPLEPTFSPPPSPPPELDDGKRRFPDRSKGTLNTHPPKLLSSPEFKIDETADMETIQQRVTDLRKRFISYQMRYTHKMKVNVNVMEILNQFDGEIHKYLEKLIFNARDVGLLKEIDTNSIGDSRGSTPASLSDDMSFADVSESLQNLVLAVLKDDYSDDLAILGRIADVISQVCLPFFDTSVEFGDRKLLESNQIRSSLLPSQMPITKEYA</sequence>
<name>A0A0R3TXR2_RODNA</name>
<accession>A0A0R3TXR2</accession>
<gene>
    <name evidence="2" type="ORF">HNAJ_LOCUS12635</name>
</gene>
<feature type="region of interest" description="Disordered" evidence="1">
    <location>
        <begin position="76"/>
        <end position="223"/>
    </location>
</feature>
<dbReference type="Proteomes" id="UP000278807">
    <property type="component" value="Unassembled WGS sequence"/>
</dbReference>
<feature type="compositionally biased region" description="Pro residues" evidence="1">
    <location>
        <begin position="176"/>
        <end position="194"/>
    </location>
</feature>
<protein>
    <submittedName>
        <fullName evidence="4">Centrosomal protein of 70 kDa</fullName>
    </submittedName>
</protein>
<proteinExistence type="predicted"/>